<protein>
    <submittedName>
        <fullName evidence="1">Uncharacterized protein</fullName>
    </submittedName>
</protein>
<dbReference type="Proteomes" id="UP000828251">
    <property type="component" value="Unassembled WGS sequence"/>
</dbReference>
<sequence length="141" mass="16078">MIMAQMIKMMQEISKALPPKKEDMCDAHNSDHKNPCIIDDHDENYGEIHPELVTKDDGDELNIAEMVFDPIDIITKLTIKLEVRDELTTNMELKLILNQSVEEPIHCLAIASKVPTEDVNKFYSFLSNMGKKSRVTKTSCK</sequence>
<dbReference type="OrthoDB" id="10430206at2759"/>
<dbReference type="AlphaFoldDB" id="A0A9D4ALG5"/>
<evidence type="ECO:0000313" key="2">
    <source>
        <dbReference type="Proteomes" id="UP000828251"/>
    </source>
</evidence>
<evidence type="ECO:0000313" key="1">
    <source>
        <dbReference type="EMBL" id="KAH1130231.1"/>
    </source>
</evidence>
<gene>
    <name evidence="1" type="ORF">J1N35_001609</name>
</gene>
<organism evidence="1 2">
    <name type="scientific">Gossypium stocksii</name>
    <dbReference type="NCBI Taxonomy" id="47602"/>
    <lineage>
        <taxon>Eukaryota</taxon>
        <taxon>Viridiplantae</taxon>
        <taxon>Streptophyta</taxon>
        <taxon>Embryophyta</taxon>
        <taxon>Tracheophyta</taxon>
        <taxon>Spermatophyta</taxon>
        <taxon>Magnoliopsida</taxon>
        <taxon>eudicotyledons</taxon>
        <taxon>Gunneridae</taxon>
        <taxon>Pentapetalae</taxon>
        <taxon>rosids</taxon>
        <taxon>malvids</taxon>
        <taxon>Malvales</taxon>
        <taxon>Malvaceae</taxon>
        <taxon>Malvoideae</taxon>
        <taxon>Gossypium</taxon>
    </lineage>
</organism>
<comment type="caution">
    <text evidence="1">The sequence shown here is derived from an EMBL/GenBank/DDBJ whole genome shotgun (WGS) entry which is preliminary data.</text>
</comment>
<reference evidence="1 2" key="1">
    <citation type="journal article" date="2021" name="Plant Biotechnol. J.">
        <title>Multi-omics assisted identification of the key and species-specific regulatory components of drought-tolerant mechanisms in Gossypium stocksii.</title>
        <authorList>
            <person name="Yu D."/>
            <person name="Ke L."/>
            <person name="Zhang D."/>
            <person name="Wu Y."/>
            <person name="Sun Y."/>
            <person name="Mei J."/>
            <person name="Sun J."/>
            <person name="Sun Y."/>
        </authorList>
    </citation>
    <scope>NUCLEOTIDE SEQUENCE [LARGE SCALE GENOMIC DNA]</scope>
    <source>
        <strain evidence="2">cv. E1</strain>
        <tissue evidence="1">Leaf</tissue>
    </source>
</reference>
<accession>A0A9D4ALG5</accession>
<dbReference type="EMBL" id="JAIQCV010000001">
    <property type="protein sequence ID" value="KAH1130231.1"/>
    <property type="molecule type" value="Genomic_DNA"/>
</dbReference>
<keyword evidence="2" id="KW-1185">Reference proteome</keyword>
<proteinExistence type="predicted"/>
<name>A0A9D4ALG5_9ROSI</name>